<keyword evidence="2" id="KW-1003">Cell membrane</keyword>
<comment type="caution">
    <text evidence="8">The sequence shown here is derived from an EMBL/GenBank/DDBJ whole genome shotgun (WGS) entry which is preliminary data.</text>
</comment>
<dbReference type="Proteomes" id="UP000824225">
    <property type="component" value="Unassembled WGS sequence"/>
</dbReference>
<evidence type="ECO:0000313" key="9">
    <source>
        <dbReference type="Proteomes" id="UP000824225"/>
    </source>
</evidence>
<keyword evidence="3 6" id="KW-0812">Transmembrane</keyword>
<dbReference type="PANTHER" id="PTHR33885:SF3">
    <property type="entry name" value="PHAGE SHOCK PROTEIN C"/>
    <property type="match status" value="1"/>
</dbReference>
<reference evidence="8" key="2">
    <citation type="submission" date="2021-04" db="EMBL/GenBank/DDBJ databases">
        <authorList>
            <person name="Gilroy R."/>
        </authorList>
    </citation>
    <scope>NUCLEOTIDE SEQUENCE</scope>
    <source>
        <strain evidence="8">CHK186-16707</strain>
    </source>
</reference>
<dbReference type="Pfam" id="PF04024">
    <property type="entry name" value="PspC"/>
    <property type="match status" value="1"/>
</dbReference>
<evidence type="ECO:0000256" key="4">
    <source>
        <dbReference type="ARBA" id="ARBA00022989"/>
    </source>
</evidence>
<comment type="subcellular location">
    <subcellularLocation>
        <location evidence="1">Cell membrane</location>
        <topology evidence="1">Single-pass membrane protein</topology>
    </subcellularLocation>
</comment>
<feature type="transmembrane region" description="Helical" evidence="6">
    <location>
        <begin position="32"/>
        <end position="57"/>
    </location>
</feature>
<dbReference type="PANTHER" id="PTHR33885">
    <property type="entry name" value="PHAGE SHOCK PROTEIN C"/>
    <property type="match status" value="1"/>
</dbReference>
<keyword evidence="4 6" id="KW-1133">Transmembrane helix</keyword>
<feature type="domain" description="Phage shock protein PspC N-terminal" evidence="7">
    <location>
        <begin position="7"/>
        <end position="63"/>
    </location>
</feature>
<dbReference type="EMBL" id="DXAN01000003">
    <property type="protein sequence ID" value="HJA07727.1"/>
    <property type="molecule type" value="Genomic_DNA"/>
</dbReference>
<sequence length="126" mass="14597">MDDGRHRLYRARDGMILGVCRGIARYRDLPVAAVRIAMILLTVFTGFWPGAALYFLAGFLMDLEPALPPENSQESDFYSRFQGSRAVALEELRIKMESLDKRLRRMEDKVTQPGFDWESRMRHDRG</sequence>
<evidence type="ECO:0000256" key="2">
    <source>
        <dbReference type="ARBA" id="ARBA00022475"/>
    </source>
</evidence>
<proteinExistence type="predicted"/>
<evidence type="ECO:0000256" key="3">
    <source>
        <dbReference type="ARBA" id="ARBA00022692"/>
    </source>
</evidence>
<accession>A0A9D2KLE2</accession>
<dbReference type="InterPro" id="IPR007168">
    <property type="entry name" value="Phageshock_PspC_N"/>
</dbReference>
<evidence type="ECO:0000256" key="5">
    <source>
        <dbReference type="ARBA" id="ARBA00023136"/>
    </source>
</evidence>
<keyword evidence="5 6" id="KW-0472">Membrane</keyword>
<protein>
    <submittedName>
        <fullName evidence="8">PspC domain-containing protein</fullName>
    </submittedName>
</protein>
<evidence type="ECO:0000259" key="7">
    <source>
        <dbReference type="Pfam" id="PF04024"/>
    </source>
</evidence>
<gene>
    <name evidence="8" type="ORF">H9962_00835</name>
</gene>
<dbReference type="GO" id="GO:0005886">
    <property type="term" value="C:plasma membrane"/>
    <property type="evidence" value="ECO:0007669"/>
    <property type="project" value="UniProtKB-SubCell"/>
</dbReference>
<evidence type="ECO:0000256" key="1">
    <source>
        <dbReference type="ARBA" id="ARBA00004162"/>
    </source>
</evidence>
<organism evidence="8 9">
    <name type="scientific">Candidatus Mailhella merdigallinarum</name>
    <dbReference type="NCBI Taxonomy" id="2838658"/>
    <lineage>
        <taxon>Bacteria</taxon>
        <taxon>Pseudomonadati</taxon>
        <taxon>Thermodesulfobacteriota</taxon>
        <taxon>Desulfovibrionia</taxon>
        <taxon>Desulfovibrionales</taxon>
        <taxon>Desulfovibrionaceae</taxon>
        <taxon>Mailhella</taxon>
    </lineage>
</organism>
<dbReference type="AlphaFoldDB" id="A0A9D2KLE2"/>
<evidence type="ECO:0000256" key="6">
    <source>
        <dbReference type="SAM" id="Phobius"/>
    </source>
</evidence>
<reference evidence="8" key="1">
    <citation type="journal article" date="2021" name="PeerJ">
        <title>Extensive microbial diversity within the chicken gut microbiome revealed by metagenomics and culture.</title>
        <authorList>
            <person name="Gilroy R."/>
            <person name="Ravi A."/>
            <person name="Getino M."/>
            <person name="Pursley I."/>
            <person name="Horton D.L."/>
            <person name="Alikhan N.F."/>
            <person name="Baker D."/>
            <person name="Gharbi K."/>
            <person name="Hall N."/>
            <person name="Watson M."/>
            <person name="Adriaenssens E.M."/>
            <person name="Foster-Nyarko E."/>
            <person name="Jarju S."/>
            <person name="Secka A."/>
            <person name="Antonio M."/>
            <person name="Oren A."/>
            <person name="Chaudhuri R.R."/>
            <person name="La Ragione R."/>
            <person name="Hildebrand F."/>
            <person name="Pallen M.J."/>
        </authorList>
    </citation>
    <scope>NUCLEOTIDE SEQUENCE</scope>
    <source>
        <strain evidence="8">CHK186-16707</strain>
    </source>
</reference>
<dbReference type="InterPro" id="IPR052027">
    <property type="entry name" value="PspC"/>
</dbReference>
<name>A0A9D2KLE2_9BACT</name>
<evidence type="ECO:0000313" key="8">
    <source>
        <dbReference type="EMBL" id="HJA07727.1"/>
    </source>
</evidence>